<comment type="caution">
    <text evidence="3">The sequence shown here is derived from an EMBL/GenBank/DDBJ whole genome shotgun (WGS) entry which is preliminary data.</text>
</comment>
<dbReference type="EMBL" id="DSAY01000183">
    <property type="protein sequence ID" value="HDP16035.1"/>
    <property type="molecule type" value="Genomic_DNA"/>
</dbReference>
<keyword evidence="1" id="KW-1133">Transmembrane helix</keyword>
<dbReference type="InterPro" id="IPR052544">
    <property type="entry name" value="Bacteriocin_Proc_Enz"/>
</dbReference>
<feature type="transmembrane region" description="Helical" evidence="1">
    <location>
        <begin position="38"/>
        <end position="57"/>
    </location>
</feature>
<dbReference type="InterPro" id="IPR000415">
    <property type="entry name" value="Nitroreductase-like"/>
</dbReference>
<dbReference type="PANTHER" id="PTHR43745:SF2">
    <property type="entry name" value="NITROREDUCTASE MJ1384-RELATED"/>
    <property type="match status" value="1"/>
</dbReference>
<keyword evidence="1" id="KW-0812">Transmembrane</keyword>
<dbReference type="SUPFAM" id="SSF55469">
    <property type="entry name" value="FMN-dependent nitroreductase-like"/>
    <property type="match status" value="1"/>
</dbReference>
<reference evidence="3" key="1">
    <citation type="journal article" date="2020" name="mSystems">
        <title>Genome- and Community-Level Interaction Insights into Carbon Utilization and Element Cycling Functions of Hydrothermarchaeota in Hydrothermal Sediment.</title>
        <authorList>
            <person name="Zhou Z."/>
            <person name="Liu Y."/>
            <person name="Xu W."/>
            <person name="Pan J."/>
            <person name="Luo Z.H."/>
            <person name="Li M."/>
        </authorList>
    </citation>
    <scope>NUCLEOTIDE SEQUENCE [LARGE SCALE GENOMIC DNA]</scope>
    <source>
        <strain evidence="3">SpSt-116</strain>
    </source>
</reference>
<dbReference type="AlphaFoldDB" id="A0A7C1CFD5"/>
<evidence type="ECO:0000259" key="2">
    <source>
        <dbReference type="Pfam" id="PF00881"/>
    </source>
</evidence>
<keyword evidence="1" id="KW-0472">Membrane</keyword>
<dbReference type="CDD" id="cd02142">
    <property type="entry name" value="McbC_SagB-like_oxidoreductase"/>
    <property type="match status" value="1"/>
</dbReference>
<dbReference type="InterPro" id="IPR029479">
    <property type="entry name" value="Nitroreductase"/>
</dbReference>
<accession>A0A7C1CFD5</accession>
<feature type="domain" description="Nitroreductase" evidence="2">
    <location>
        <begin position="357"/>
        <end position="407"/>
    </location>
</feature>
<evidence type="ECO:0000313" key="3">
    <source>
        <dbReference type="EMBL" id="HDP16035.1"/>
    </source>
</evidence>
<gene>
    <name evidence="3" type="ORF">ENN26_09730</name>
</gene>
<sequence length="410" mass="45606">MSRVFGQFLGLCAGFLLRLVRFCPHVGVGAVRFVFSVSAFWLAVYLCIMISICIVVMSGQRGSLNRQGPSLRECLWCLANGLPLRFELDEAWLSRILFHVQGCRDRRFRTVPSAGATYPLEVYVSSLGRIFSLKTGLYKYVSCSGNLVQSSVNADFEGFLFSVLPGRTVTYYGERGYMYVRNEVGHALQNLFLSLVSHGLWGSVRLVELEFGPGKPQYIAARVDVARVDSYCKGFSLEKGVLFDIAVALRRSIRNYSREAISSESLLDVLKWSMGEIVAGSRPYLKFGEEYGVNGSVAVFNVRGLDKGIYEFNAKDMELELVRTGDFREKLWRASLMQESVRRAAAVIVLFGDSLLGEVEAGAVGQNIYLNAVDEGLGTVAIGAFHEEDFLEVFGEQRPLYVFPLGKPAE</sequence>
<dbReference type="PANTHER" id="PTHR43745">
    <property type="entry name" value="NITROREDUCTASE MJ1384-RELATED"/>
    <property type="match status" value="1"/>
</dbReference>
<protein>
    <recommendedName>
        <fullName evidence="2">Nitroreductase domain-containing protein</fullName>
    </recommendedName>
</protein>
<dbReference type="GO" id="GO:0016491">
    <property type="term" value="F:oxidoreductase activity"/>
    <property type="evidence" value="ECO:0007669"/>
    <property type="project" value="InterPro"/>
</dbReference>
<dbReference type="Pfam" id="PF00881">
    <property type="entry name" value="Nitroreductase"/>
    <property type="match status" value="1"/>
</dbReference>
<evidence type="ECO:0000256" key="1">
    <source>
        <dbReference type="SAM" id="Phobius"/>
    </source>
</evidence>
<dbReference type="Gene3D" id="3.40.109.10">
    <property type="entry name" value="NADH Oxidase"/>
    <property type="match status" value="2"/>
</dbReference>
<organism evidence="3">
    <name type="scientific">Thermofilum adornatum</name>
    <dbReference type="NCBI Taxonomy" id="1365176"/>
    <lineage>
        <taxon>Archaea</taxon>
        <taxon>Thermoproteota</taxon>
        <taxon>Thermoprotei</taxon>
        <taxon>Thermofilales</taxon>
        <taxon>Thermofilaceae</taxon>
        <taxon>Thermofilum</taxon>
    </lineage>
</organism>
<name>A0A7C1CFD5_9CREN</name>
<proteinExistence type="predicted"/>